<dbReference type="EMBL" id="WJPP01000003">
    <property type="protein sequence ID" value="MRH78255.1"/>
    <property type="molecule type" value="Genomic_DNA"/>
</dbReference>
<keyword evidence="4" id="KW-1185">Reference proteome</keyword>
<dbReference type="InterPro" id="IPR006598">
    <property type="entry name" value="CAP10"/>
</dbReference>
<gene>
    <name evidence="3" type="ORF">GH984_06005</name>
</gene>
<accession>A0A6N7QP11</accession>
<dbReference type="Proteomes" id="UP000433788">
    <property type="component" value="Unassembled WGS sequence"/>
</dbReference>
<keyword evidence="1" id="KW-0808">Transferase</keyword>
<dbReference type="RefSeq" id="WP_153719317.1">
    <property type="nucleotide sequence ID" value="NZ_WJPP01000003.1"/>
</dbReference>
<evidence type="ECO:0000259" key="2">
    <source>
        <dbReference type="SMART" id="SM00672"/>
    </source>
</evidence>
<comment type="caution">
    <text evidence="3">The sequence shown here is derived from an EMBL/GenBank/DDBJ whole genome shotgun (WGS) entry which is preliminary data.</text>
</comment>
<sequence length="295" mass="34632">MVLHHHLRFWLGYLLGKYPLKPVDPDPFEVLRIQYYCKEGLDRNLEPSPVPINSISLKHKTGYAYDWYRIFNKSDKRLCHVEFGDVQHLTPKATFCKSRPIQENNQNNVLLPLNTARHFNFKKDPYPFAKKRSNGIWRGSAYKDKRLRFLKSVSDIEFVDAADTSRHSNLNYFGKSRNHLSVREQMRSQFIFSIEGNDVATNLKWIMASNSVPVMAIPEFETWFCEGKLVPGQHFIEILPDFSNIGDVLEYHLERPKLSAEIAEESKLFSAQFKNFTRQFGLARHVVERYFQLIR</sequence>
<feature type="domain" description="Glycosyl transferase CAP10" evidence="2">
    <location>
        <begin position="70"/>
        <end position="281"/>
    </location>
</feature>
<reference evidence="3 4" key="1">
    <citation type="submission" date="2019-11" db="EMBL/GenBank/DDBJ databases">
        <authorList>
            <person name="Zhang X.Y."/>
        </authorList>
    </citation>
    <scope>NUCLEOTIDE SEQUENCE [LARGE SCALE GENOMIC DNA]</scope>
    <source>
        <strain evidence="3 4">C176</strain>
    </source>
</reference>
<dbReference type="SMART" id="SM00672">
    <property type="entry name" value="CAP10"/>
    <property type="match status" value="1"/>
</dbReference>
<dbReference type="AlphaFoldDB" id="A0A6N7QP11"/>
<dbReference type="PANTHER" id="PTHR12203:SF35">
    <property type="entry name" value="PROTEIN O-GLUCOSYLTRANSFERASE 1"/>
    <property type="match status" value="1"/>
</dbReference>
<evidence type="ECO:0000313" key="3">
    <source>
        <dbReference type="EMBL" id="MRH78255.1"/>
    </source>
</evidence>
<dbReference type="GO" id="GO:0016740">
    <property type="term" value="F:transferase activity"/>
    <property type="evidence" value="ECO:0007669"/>
    <property type="project" value="UniProtKB-KW"/>
</dbReference>
<dbReference type="PANTHER" id="PTHR12203">
    <property type="entry name" value="KDEL LYS-ASP-GLU-LEU CONTAINING - RELATED"/>
    <property type="match status" value="1"/>
</dbReference>
<dbReference type="Pfam" id="PF05686">
    <property type="entry name" value="Glyco_transf_90"/>
    <property type="match status" value="1"/>
</dbReference>
<dbReference type="InterPro" id="IPR051091">
    <property type="entry name" value="O-Glucosyltr/Glycosyltrsf_90"/>
</dbReference>
<name>A0A6N7QP11_9GAMM</name>
<protein>
    <recommendedName>
        <fullName evidence="2">Glycosyl transferase CAP10 domain-containing protein</fullName>
    </recommendedName>
</protein>
<evidence type="ECO:0000256" key="1">
    <source>
        <dbReference type="ARBA" id="ARBA00022679"/>
    </source>
</evidence>
<organism evidence="3 4">
    <name type="scientific">Spiribacter salilacus</name>
    <dbReference type="NCBI Taxonomy" id="2664894"/>
    <lineage>
        <taxon>Bacteria</taxon>
        <taxon>Pseudomonadati</taxon>
        <taxon>Pseudomonadota</taxon>
        <taxon>Gammaproteobacteria</taxon>
        <taxon>Chromatiales</taxon>
        <taxon>Ectothiorhodospiraceae</taxon>
        <taxon>Spiribacter</taxon>
    </lineage>
</organism>
<proteinExistence type="predicted"/>
<evidence type="ECO:0000313" key="4">
    <source>
        <dbReference type="Proteomes" id="UP000433788"/>
    </source>
</evidence>